<proteinExistence type="predicted"/>
<evidence type="ECO:0000313" key="1">
    <source>
        <dbReference type="EMBL" id="GAA4046076.1"/>
    </source>
</evidence>
<keyword evidence="2" id="KW-1185">Reference proteome</keyword>
<dbReference type="EMBL" id="BAAAZY010000006">
    <property type="protein sequence ID" value="GAA4046076.1"/>
    <property type="molecule type" value="Genomic_DNA"/>
</dbReference>
<comment type="caution">
    <text evidence="1">The sequence shown here is derived from an EMBL/GenBank/DDBJ whole genome shotgun (WGS) entry which is preliminary data.</text>
</comment>
<organism evidence="1 2">
    <name type="scientific">Streptomyces shaanxiensis</name>
    <dbReference type="NCBI Taxonomy" id="653357"/>
    <lineage>
        <taxon>Bacteria</taxon>
        <taxon>Bacillati</taxon>
        <taxon>Actinomycetota</taxon>
        <taxon>Actinomycetes</taxon>
        <taxon>Kitasatosporales</taxon>
        <taxon>Streptomycetaceae</taxon>
        <taxon>Streptomyces</taxon>
    </lineage>
</organism>
<dbReference type="Proteomes" id="UP001499984">
    <property type="component" value="Unassembled WGS sequence"/>
</dbReference>
<reference evidence="2" key="1">
    <citation type="journal article" date="2019" name="Int. J. Syst. Evol. Microbiol.">
        <title>The Global Catalogue of Microorganisms (GCM) 10K type strain sequencing project: providing services to taxonomists for standard genome sequencing and annotation.</title>
        <authorList>
            <consortium name="The Broad Institute Genomics Platform"/>
            <consortium name="The Broad Institute Genome Sequencing Center for Infectious Disease"/>
            <person name="Wu L."/>
            <person name="Ma J."/>
        </authorList>
    </citation>
    <scope>NUCLEOTIDE SEQUENCE [LARGE SCALE GENOMIC DNA]</scope>
    <source>
        <strain evidence="2">JCM 16925</strain>
    </source>
</reference>
<protein>
    <submittedName>
        <fullName evidence="1">Uncharacterized protein</fullName>
    </submittedName>
</protein>
<gene>
    <name evidence="1" type="ORF">GCM10022233_14720</name>
</gene>
<sequence length="166" mass="18500">MIKVWHRDKREEKQVNRKLAVGVLATGLFLTGMGTAFATASGGTTSAAEARAAWKGIPTLNSGGVQFKDAKYKFEPAHPNPNKGAFHWKGNLRDADHGDGHNVYVQVRVEGYDWSRFNGKQKKTVWLDKLSYDGAALHTDDAWIRACRDRGSLRPDNCSVTKAYHR</sequence>
<name>A0ABP7UKV6_9ACTN</name>
<evidence type="ECO:0000313" key="2">
    <source>
        <dbReference type="Proteomes" id="UP001499984"/>
    </source>
</evidence>
<accession>A0ABP7UKV6</accession>